<feature type="region of interest" description="Disordered" evidence="1">
    <location>
        <begin position="323"/>
        <end position="344"/>
    </location>
</feature>
<feature type="compositionally biased region" description="Polar residues" evidence="1">
    <location>
        <begin position="224"/>
        <end position="245"/>
    </location>
</feature>
<dbReference type="Proteomes" id="UP000792457">
    <property type="component" value="Unassembled WGS sequence"/>
</dbReference>
<evidence type="ECO:0000256" key="1">
    <source>
        <dbReference type="SAM" id="MobiDB-lite"/>
    </source>
</evidence>
<evidence type="ECO:0000313" key="3">
    <source>
        <dbReference type="Proteomes" id="UP000792457"/>
    </source>
</evidence>
<dbReference type="EMBL" id="KZ308247">
    <property type="protein sequence ID" value="KAG8225678.1"/>
    <property type="molecule type" value="Genomic_DNA"/>
</dbReference>
<dbReference type="PANTHER" id="PTHR38681">
    <property type="entry name" value="RETROVIRUS-RELATED POL POLYPROTEIN FROM TRANSPOSON 412-LIKE PROTEIN-RELATED"/>
    <property type="match status" value="1"/>
</dbReference>
<sequence length="363" mass="40439">MPWKTSHTVLIHKGRDASEIMNCRPIALGSSLRKASKSRRLSHPAQQGFIPQTEGKLLEAAVEDVWRNKREIAIAWLDLADAFGSLPHYHILRVLRVTGRRHAGDTGKLGLWMQPPSTQRILRTRPTTRGHHLLRGYITSAHAKPVPHRHGETETFVFKDLEMTNQVFVRNDATRTGLQPPYDGPFEVLEQGEHFFRLNRGQKEDVMSLKRLKPAYILADENPPRTQSSTPPSETQPHRGTSTIRNPELETDSSWILVVEGLHRDTGGQNSTLGLQKRTPPPHGAEGLYVANIRVLRAQLPSANGSRGRMALAGPCRCFRLPSSLPHPEGPEDDGDAGTNVGVHRLHIPGDQDYLLEPQQGDG</sequence>
<dbReference type="PANTHER" id="PTHR38681:SF1">
    <property type="entry name" value="RETROVIRUS-RELATED POL POLYPROTEIN FROM TRANSPOSON 412-LIKE PROTEIN"/>
    <property type="match status" value="1"/>
</dbReference>
<reference evidence="2" key="1">
    <citation type="submission" date="2013-04" db="EMBL/GenBank/DDBJ databases">
        <authorList>
            <person name="Qu J."/>
            <person name="Murali S.C."/>
            <person name="Bandaranaike D."/>
            <person name="Bellair M."/>
            <person name="Blankenburg K."/>
            <person name="Chao H."/>
            <person name="Dinh H."/>
            <person name="Doddapaneni H."/>
            <person name="Downs B."/>
            <person name="Dugan-Rocha S."/>
            <person name="Elkadiri S."/>
            <person name="Gnanaolivu R.D."/>
            <person name="Hernandez B."/>
            <person name="Javaid M."/>
            <person name="Jayaseelan J.C."/>
            <person name="Lee S."/>
            <person name="Li M."/>
            <person name="Ming W."/>
            <person name="Munidasa M."/>
            <person name="Muniz J."/>
            <person name="Nguyen L."/>
            <person name="Ongeri F."/>
            <person name="Osuji N."/>
            <person name="Pu L.-L."/>
            <person name="Puazo M."/>
            <person name="Qu C."/>
            <person name="Quiroz J."/>
            <person name="Raj R."/>
            <person name="Weissenberger G."/>
            <person name="Xin Y."/>
            <person name="Zou X."/>
            <person name="Han Y."/>
            <person name="Richards S."/>
            <person name="Worley K."/>
            <person name="Muzny D."/>
            <person name="Gibbs R."/>
        </authorList>
    </citation>
    <scope>NUCLEOTIDE SEQUENCE</scope>
    <source>
        <strain evidence="2">Sampled in the wild</strain>
    </source>
</reference>
<gene>
    <name evidence="2" type="ORF">J437_LFUL018481</name>
</gene>
<accession>A0A8K0NXZ2</accession>
<comment type="caution">
    <text evidence="2">The sequence shown here is derived from an EMBL/GenBank/DDBJ whole genome shotgun (WGS) entry which is preliminary data.</text>
</comment>
<protein>
    <recommendedName>
        <fullName evidence="4">Reverse transcriptase domain-containing protein</fullName>
    </recommendedName>
</protein>
<evidence type="ECO:0008006" key="4">
    <source>
        <dbReference type="Google" id="ProtNLM"/>
    </source>
</evidence>
<dbReference type="AlphaFoldDB" id="A0A8K0NXZ2"/>
<feature type="region of interest" description="Disordered" evidence="1">
    <location>
        <begin position="217"/>
        <end position="250"/>
    </location>
</feature>
<keyword evidence="3" id="KW-1185">Reference proteome</keyword>
<name>A0A8K0NXZ2_LADFU</name>
<reference evidence="2" key="2">
    <citation type="submission" date="2017-10" db="EMBL/GenBank/DDBJ databases">
        <title>Ladona fulva Genome sequencing and assembly.</title>
        <authorList>
            <person name="Murali S."/>
            <person name="Richards S."/>
            <person name="Bandaranaike D."/>
            <person name="Bellair M."/>
            <person name="Blankenburg K."/>
            <person name="Chao H."/>
            <person name="Dinh H."/>
            <person name="Doddapaneni H."/>
            <person name="Dugan-Rocha S."/>
            <person name="Elkadiri S."/>
            <person name="Gnanaolivu R."/>
            <person name="Hernandez B."/>
            <person name="Skinner E."/>
            <person name="Javaid M."/>
            <person name="Lee S."/>
            <person name="Li M."/>
            <person name="Ming W."/>
            <person name="Munidasa M."/>
            <person name="Muniz J."/>
            <person name="Nguyen L."/>
            <person name="Hughes D."/>
            <person name="Osuji N."/>
            <person name="Pu L.-L."/>
            <person name="Puazo M."/>
            <person name="Qu C."/>
            <person name="Quiroz J."/>
            <person name="Raj R."/>
            <person name="Weissenberger G."/>
            <person name="Xin Y."/>
            <person name="Zou X."/>
            <person name="Han Y."/>
            <person name="Worley K."/>
            <person name="Muzny D."/>
            <person name="Gibbs R."/>
        </authorList>
    </citation>
    <scope>NUCLEOTIDE SEQUENCE</scope>
    <source>
        <strain evidence="2">Sampled in the wild</strain>
    </source>
</reference>
<evidence type="ECO:0000313" key="2">
    <source>
        <dbReference type="EMBL" id="KAG8225678.1"/>
    </source>
</evidence>
<dbReference type="OrthoDB" id="422540at2759"/>
<proteinExistence type="predicted"/>
<organism evidence="2 3">
    <name type="scientific">Ladona fulva</name>
    <name type="common">Scarce chaser dragonfly</name>
    <name type="synonym">Libellula fulva</name>
    <dbReference type="NCBI Taxonomy" id="123851"/>
    <lineage>
        <taxon>Eukaryota</taxon>
        <taxon>Metazoa</taxon>
        <taxon>Ecdysozoa</taxon>
        <taxon>Arthropoda</taxon>
        <taxon>Hexapoda</taxon>
        <taxon>Insecta</taxon>
        <taxon>Pterygota</taxon>
        <taxon>Palaeoptera</taxon>
        <taxon>Odonata</taxon>
        <taxon>Epiprocta</taxon>
        <taxon>Anisoptera</taxon>
        <taxon>Libelluloidea</taxon>
        <taxon>Libellulidae</taxon>
        <taxon>Ladona</taxon>
    </lineage>
</organism>